<feature type="region of interest" description="Disordered" evidence="2">
    <location>
        <begin position="959"/>
        <end position="1014"/>
    </location>
</feature>
<dbReference type="SUPFAM" id="SSF50998">
    <property type="entry name" value="Quinoprotein alcohol dehydrogenase-like"/>
    <property type="match status" value="1"/>
</dbReference>
<dbReference type="Proteomes" id="UP001141327">
    <property type="component" value="Unassembled WGS sequence"/>
</dbReference>
<name>A0ABQ8UDV2_9EUKA</name>
<feature type="region of interest" description="Disordered" evidence="2">
    <location>
        <begin position="909"/>
        <end position="928"/>
    </location>
</feature>
<accession>A0ABQ8UDV2</accession>
<proteinExistence type="predicted"/>
<organism evidence="3 4">
    <name type="scientific">Paratrimastix pyriformis</name>
    <dbReference type="NCBI Taxonomy" id="342808"/>
    <lineage>
        <taxon>Eukaryota</taxon>
        <taxon>Metamonada</taxon>
        <taxon>Preaxostyla</taxon>
        <taxon>Paratrimastigidae</taxon>
        <taxon>Paratrimastix</taxon>
    </lineage>
</organism>
<keyword evidence="1" id="KW-0945">Host-virus interaction</keyword>
<feature type="compositionally biased region" description="Pro residues" evidence="2">
    <location>
        <begin position="971"/>
        <end position="987"/>
    </location>
</feature>
<keyword evidence="4" id="KW-1185">Reference proteome</keyword>
<evidence type="ECO:0000313" key="4">
    <source>
        <dbReference type="Proteomes" id="UP001141327"/>
    </source>
</evidence>
<gene>
    <name evidence="3" type="ORF">PAPYR_8892</name>
</gene>
<feature type="compositionally biased region" description="Basic residues" evidence="2">
    <location>
        <begin position="357"/>
        <end position="367"/>
    </location>
</feature>
<dbReference type="PANTHER" id="PTHR13037">
    <property type="entry name" value="FORMIN"/>
    <property type="match status" value="1"/>
</dbReference>
<evidence type="ECO:0008006" key="5">
    <source>
        <dbReference type="Google" id="ProtNLM"/>
    </source>
</evidence>
<feature type="compositionally biased region" description="Acidic residues" evidence="2">
    <location>
        <begin position="372"/>
        <end position="383"/>
    </location>
</feature>
<evidence type="ECO:0000256" key="1">
    <source>
        <dbReference type="ARBA" id="ARBA00022581"/>
    </source>
</evidence>
<evidence type="ECO:0000313" key="3">
    <source>
        <dbReference type="EMBL" id="KAJ4456046.1"/>
    </source>
</evidence>
<dbReference type="EMBL" id="JAPMOS010000084">
    <property type="protein sequence ID" value="KAJ4456046.1"/>
    <property type="molecule type" value="Genomic_DNA"/>
</dbReference>
<protein>
    <recommendedName>
        <fullName evidence="5">F-box domain-containing protein</fullName>
    </recommendedName>
</protein>
<dbReference type="SUPFAM" id="SSF81383">
    <property type="entry name" value="F-box domain"/>
    <property type="match status" value="1"/>
</dbReference>
<dbReference type="InterPro" id="IPR011047">
    <property type="entry name" value="Quinoprotein_ADH-like_sf"/>
</dbReference>
<sequence>MSGPKRSKFEDSGPRTFSAAVLRVMLFKLSPIDLLFAIPVVARVCREWRDVVFTDNVLWHNIYSRLFVGDPALLLTTQTPPVHLPPGEWFCKFRSRWLAQTDLQVVQPRGCHLQTGCHQPSLPHPGSTDPLERFPAVLHPAAPCRCCAAAAPTPAIAAQPPTALHTDPAWTYSMYQTTTPGTCFVGSPQRYGPSQVLLLTGQGNLLCLNMDTGAELWCLQGLFDLLPPAGARDRHPDQLPQFVFHMTPARQTDPARLAQALESHAACPLGWDTPHRAAQRALWSQELCHPSHPEPVALPRLEVPQAPAHSATPTPAPYPPAELRPDAPIYTGVVAPWDLFLVATTFRAYGTQGNIPKPKKKKKRHGRKPDTDYDPDQDDDQDWTDREDELALDEEETEKTVAYRRPFTSPITGLAVVDIPPVIPTPTSPPGGSNPWVIVATARGIECLAGRDGTLVWEWAYPPDENPAAFPAPAGPDDQIPEPISCGAPLPHQPHQTRLFPMGSTLVAYIHHRHQIALLDMANGGQLVALHADPAPMSTLTGVLCYEGALWVTGRMWTQPRDGAAGDHLVPSERMSLVGIDLVTGLPVARWSMRGVVRLCVDLSVVADMCRYVSLCVCVCRGSTWSRSCLSPVKALTGTCLSHPAPWSPTACIPPADTTTTTTRPPPRHPDPSSLVPRLHVLTPYSVVSLGLPCPHVLSRPLPPQPDGRVRLLPLSVLSENPPGTPVSLPPGCCELASPQGAMTELLADWFDSSQEWADRSAIQHAQTKYNNHEDRFVIHFGGILTPFTQSVERGIHNPKVDSVPTCTPTHLFVPLCTSWAGPCLLVLSATTGALEWVQPLPSTGDMMTTQVALMKPGRGGGLALGEFIPHPAVGPLVVPGLDKLVALRLLSEPCQPLTPSPAGNLYATHHASPPFPHPPPVLGAPPPLLDARAAQEAADMQQALDLEAAYQLDELEEEQRILEEEMGATPSPPPPPQLGSPAPPPEQQHQSVFAPRQQENHLVPPPPPPAPRP</sequence>
<comment type="caution">
    <text evidence="3">The sequence shown here is derived from an EMBL/GenBank/DDBJ whole genome shotgun (WGS) entry which is preliminary data.</text>
</comment>
<evidence type="ECO:0000256" key="2">
    <source>
        <dbReference type="SAM" id="MobiDB-lite"/>
    </source>
</evidence>
<feature type="region of interest" description="Disordered" evidence="2">
    <location>
        <begin position="351"/>
        <end position="383"/>
    </location>
</feature>
<dbReference type="InterPro" id="IPR036047">
    <property type="entry name" value="F-box-like_dom_sf"/>
</dbReference>
<feature type="compositionally biased region" description="Pro residues" evidence="2">
    <location>
        <begin position="914"/>
        <end position="928"/>
    </location>
</feature>
<feature type="compositionally biased region" description="Pro residues" evidence="2">
    <location>
        <begin position="1004"/>
        <end position="1014"/>
    </location>
</feature>
<dbReference type="PANTHER" id="PTHR13037:SF24">
    <property type="entry name" value="POLYCOMB PROTEIN PCL-RELATED"/>
    <property type="match status" value="1"/>
</dbReference>
<reference evidence="3" key="1">
    <citation type="journal article" date="2022" name="bioRxiv">
        <title>Genomics of Preaxostyla Flagellates Illuminates Evolutionary Transitions and the Path Towards Mitochondrial Loss.</title>
        <authorList>
            <person name="Novak L.V.F."/>
            <person name="Treitli S.C."/>
            <person name="Pyrih J."/>
            <person name="Halakuc P."/>
            <person name="Pipaliya S.V."/>
            <person name="Vacek V."/>
            <person name="Brzon O."/>
            <person name="Soukal P."/>
            <person name="Eme L."/>
            <person name="Dacks J.B."/>
            <person name="Karnkowska A."/>
            <person name="Elias M."/>
            <person name="Hampl V."/>
        </authorList>
    </citation>
    <scope>NUCLEOTIDE SEQUENCE</scope>
    <source>
        <strain evidence="3">RCP-MX</strain>
    </source>
</reference>